<dbReference type="CDD" id="cd03784">
    <property type="entry name" value="GT1_Gtf-like"/>
    <property type="match status" value="1"/>
</dbReference>
<keyword evidence="3" id="KW-0328">Glycosyltransferase</keyword>
<dbReference type="PANTHER" id="PTHR48044">
    <property type="entry name" value="GLYCOSYLTRANSFERASE"/>
    <property type="match status" value="1"/>
</dbReference>
<comment type="similarity">
    <text evidence="1 3">Belongs to the UDP-glycosyltransferase family.</text>
</comment>
<dbReference type="Proteomes" id="UP000823775">
    <property type="component" value="Unassembled WGS sequence"/>
</dbReference>
<protein>
    <submittedName>
        <fullName evidence="4">Uncharacterized protein</fullName>
    </submittedName>
</protein>
<evidence type="ECO:0000256" key="1">
    <source>
        <dbReference type="ARBA" id="ARBA00009995"/>
    </source>
</evidence>
<accession>A0ABS8ULE8</accession>
<dbReference type="PANTHER" id="PTHR48044:SF18">
    <property type="entry name" value="BETA-D-GLUCOSYL CROCETIN BETA-1,6-GLUCOSYLTRANSFERASE-LIKE"/>
    <property type="match status" value="1"/>
</dbReference>
<dbReference type="InterPro" id="IPR035595">
    <property type="entry name" value="UDP_glycos_trans_CS"/>
</dbReference>
<dbReference type="Pfam" id="PF00201">
    <property type="entry name" value="UDPGT"/>
    <property type="match status" value="1"/>
</dbReference>
<evidence type="ECO:0000313" key="5">
    <source>
        <dbReference type="Proteomes" id="UP000823775"/>
    </source>
</evidence>
<reference evidence="4 5" key="1">
    <citation type="journal article" date="2021" name="BMC Genomics">
        <title>Datura genome reveals duplications of psychoactive alkaloid biosynthetic genes and high mutation rate following tissue culture.</title>
        <authorList>
            <person name="Rajewski A."/>
            <person name="Carter-House D."/>
            <person name="Stajich J."/>
            <person name="Litt A."/>
        </authorList>
    </citation>
    <scope>NUCLEOTIDE SEQUENCE [LARGE SCALE GENOMIC DNA]</scope>
    <source>
        <strain evidence="4">AR-01</strain>
    </source>
</reference>
<dbReference type="SUPFAM" id="SSF53756">
    <property type="entry name" value="UDP-Glycosyltransferase/glycogen phosphorylase"/>
    <property type="match status" value="1"/>
</dbReference>
<keyword evidence="2 3" id="KW-0808">Transferase</keyword>
<keyword evidence="5" id="KW-1185">Reference proteome</keyword>
<dbReference type="InterPro" id="IPR002213">
    <property type="entry name" value="UDP_glucos_trans"/>
</dbReference>
<dbReference type="PROSITE" id="PS00375">
    <property type="entry name" value="UDPGT"/>
    <property type="match status" value="1"/>
</dbReference>
<name>A0ABS8ULE8_DATST</name>
<evidence type="ECO:0000256" key="2">
    <source>
        <dbReference type="ARBA" id="ARBA00022679"/>
    </source>
</evidence>
<sequence>MASTNFSTIIDTLNPNFIIYDSFQPWAGTIASSRNIPAIHLYTSSIATFSKFYRTLHDTVRDMNCERKEIASQNLDEFDRQKILGGMALKAFVQSNDIVLVNSSKEIEGKYIEILSQLSNKEIISIGPLIRDVIDEEDNSEIIQWLDKKDESSCVFVSFGSEYILSKKDIEEIAKGLELSLVNFIWTIKFQVGETTTIEEVLPLGFLEKSEKGMVVKGWVPQARILDHSSIGGFVSHCGWNSLLESISFCVPIIAMPKHLDQPTNAKLIEELGIGVEVLKDENGEIKREEVARGIRKVVDNIGEIKKNASEISEKIRMKGEKEMESLAKKLQCTLQE</sequence>
<gene>
    <name evidence="4" type="ORF">HAX54_016942</name>
</gene>
<dbReference type="Gene3D" id="3.40.50.2000">
    <property type="entry name" value="Glycogen Phosphorylase B"/>
    <property type="match status" value="2"/>
</dbReference>
<organism evidence="4 5">
    <name type="scientific">Datura stramonium</name>
    <name type="common">Jimsonweed</name>
    <name type="synonym">Common thornapple</name>
    <dbReference type="NCBI Taxonomy" id="4076"/>
    <lineage>
        <taxon>Eukaryota</taxon>
        <taxon>Viridiplantae</taxon>
        <taxon>Streptophyta</taxon>
        <taxon>Embryophyta</taxon>
        <taxon>Tracheophyta</taxon>
        <taxon>Spermatophyta</taxon>
        <taxon>Magnoliopsida</taxon>
        <taxon>eudicotyledons</taxon>
        <taxon>Gunneridae</taxon>
        <taxon>Pentapetalae</taxon>
        <taxon>asterids</taxon>
        <taxon>lamiids</taxon>
        <taxon>Solanales</taxon>
        <taxon>Solanaceae</taxon>
        <taxon>Solanoideae</taxon>
        <taxon>Datureae</taxon>
        <taxon>Datura</taxon>
    </lineage>
</organism>
<proteinExistence type="inferred from homology"/>
<evidence type="ECO:0000256" key="3">
    <source>
        <dbReference type="RuleBase" id="RU003718"/>
    </source>
</evidence>
<comment type="caution">
    <text evidence="4">The sequence shown here is derived from an EMBL/GenBank/DDBJ whole genome shotgun (WGS) entry which is preliminary data.</text>
</comment>
<dbReference type="EMBL" id="JACEIK010002100">
    <property type="protein sequence ID" value="MCD9559131.1"/>
    <property type="molecule type" value="Genomic_DNA"/>
</dbReference>
<evidence type="ECO:0000313" key="4">
    <source>
        <dbReference type="EMBL" id="MCD9559131.1"/>
    </source>
</evidence>